<evidence type="ECO:0000256" key="2">
    <source>
        <dbReference type="ARBA" id="ARBA00022679"/>
    </source>
</evidence>
<dbReference type="Gene3D" id="1.10.8.10">
    <property type="entry name" value="DNA helicase RuvA subunit, C-terminal domain"/>
    <property type="match status" value="1"/>
</dbReference>
<dbReference type="Proteomes" id="UP000243650">
    <property type="component" value="Unassembled WGS sequence"/>
</dbReference>
<evidence type="ECO:0000313" key="8">
    <source>
        <dbReference type="EMBL" id="PRO65754.1"/>
    </source>
</evidence>
<dbReference type="Pfam" id="PF17827">
    <property type="entry name" value="PrmC_N"/>
    <property type="match status" value="1"/>
</dbReference>
<dbReference type="PANTHER" id="PTHR18895:SF74">
    <property type="entry name" value="MTRF1L RELEASE FACTOR GLUTAMINE METHYLTRANSFERASE"/>
    <property type="match status" value="1"/>
</dbReference>
<keyword evidence="2 5" id="KW-0808">Transferase</keyword>
<dbReference type="InterPro" id="IPR007848">
    <property type="entry name" value="Small_mtfrase_dom"/>
</dbReference>
<comment type="caution">
    <text evidence="8">The sequence shown here is derived from an EMBL/GenBank/DDBJ whole genome shotgun (WGS) entry which is preliminary data.</text>
</comment>
<dbReference type="GO" id="GO:0032259">
    <property type="term" value="P:methylation"/>
    <property type="evidence" value="ECO:0007669"/>
    <property type="project" value="UniProtKB-KW"/>
</dbReference>
<dbReference type="OrthoDB" id="9800643at2"/>
<dbReference type="InterPro" id="IPR040758">
    <property type="entry name" value="PrmC_N"/>
</dbReference>
<dbReference type="NCBIfam" id="TIGR00536">
    <property type="entry name" value="hemK_fam"/>
    <property type="match status" value="1"/>
</dbReference>
<feature type="domain" description="Release factor glutamine methyltransferase N-terminal" evidence="7">
    <location>
        <begin position="10"/>
        <end position="78"/>
    </location>
</feature>
<evidence type="ECO:0000313" key="9">
    <source>
        <dbReference type="Proteomes" id="UP000243650"/>
    </source>
</evidence>
<protein>
    <recommendedName>
        <fullName evidence="5">Release factor glutamine methyltransferase</fullName>
        <shortName evidence="5">RF MTase</shortName>
        <ecNumber evidence="5">2.1.1.297</ecNumber>
    </recommendedName>
    <alternativeName>
        <fullName evidence="5">N5-glutamine methyltransferase PrmC</fullName>
    </alternativeName>
    <alternativeName>
        <fullName evidence="5">Protein-(glutamine-N5) MTase PrmC</fullName>
    </alternativeName>
    <alternativeName>
        <fullName evidence="5">Protein-glutamine N-methyltransferase PrmC</fullName>
    </alternativeName>
</protein>
<dbReference type="Gene3D" id="3.40.50.150">
    <property type="entry name" value="Vaccinia Virus protein VP39"/>
    <property type="match status" value="1"/>
</dbReference>
<dbReference type="PROSITE" id="PS00092">
    <property type="entry name" value="N6_MTASE"/>
    <property type="match status" value="1"/>
</dbReference>
<feature type="binding site" evidence="5">
    <location>
        <position position="145"/>
    </location>
    <ligand>
        <name>S-adenosyl-L-methionine</name>
        <dbReference type="ChEBI" id="CHEBI:59789"/>
    </ligand>
</feature>
<comment type="catalytic activity">
    <reaction evidence="4 5">
        <text>L-glutaminyl-[peptide chain release factor] + S-adenosyl-L-methionine = N(5)-methyl-L-glutaminyl-[peptide chain release factor] + S-adenosyl-L-homocysteine + H(+)</text>
        <dbReference type="Rhea" id="RHEA:42896"/>
        <dbReference type="Rhea" id="RHEA-COMP:10271"/>
        <dbReference type="Rhea" id="RHEA-COMP:10272"/>
        <dbReference type="ChEBI" id="CHEBI:15378"/>
        <dbReference type="ChEBI" id="CHEBI:30011"/>
        <dbReference type="ChEBI" id="CHEBI:57856"/>
        <dbReference type="ChEBI" id="CHEBI:59789"/>
        <dbReference type="ChEBI" id="CHEBI:61891"/>
        <dbReference type="EC" id="2.1.1.297"/>
    </reaction>
</comment>
<dbReference type="GO" id="GO:0003676">
    <property type="term" value="F:nucleic acid binding"/>
    <property type="evidence" value="ECO:0007669"/>
    <property type="project" value="InterPro"/>
</dbReference>
<feature type="binding site" evidence="5">
    <location>
        <position position="186"/>
    </location>
    <ligand>
        <name>S-adenosyl-L-methionine</name>
        <dbReference type="ChEBI" id="CHEBI:59789"/>
    </ligand>
</feature>
<dbReference type="InterPro" id="IPR019874">
    <property type="entry name" value="RF_methyltr_PrmC"/>
</dbReference>
<dbReference type="Pfam" id="PF05175">
    <property type="entry name" value="MTS"/>
    <property type="match status" value="1"/>
</dbReference>
<evidence type="ECO:0000259" key="7">
    <source>
        <dbReference type="Pfam" id="PF17827"/>
    </source>
</evidence>
<comment type="function">
    <text evidence="5">Methylates the class 1 translation termination release factors RF1/PrfA and RF2/PrfB on the glutamine residue of the universally conserved GGQ motif.</text>
</comment>
<dbReference type="PANTHER" id="PTHR18895">
    <property type="entry name" value="HEMK METHYLTRANSFERASE"/>
    <property type="match status" value="1"/>
</dbReference>
<dbReference type="CDD" id="cd02440">
    <property type="entry name" value="AdoMet_MTases"/>
    <property type="match status" value="1"/>
</dbReference>
<accession>A0A2P6MHJ8</accession>
<evidence type="ECO:0000259" key="6">
    <source>
        <dbReference type="Pfam" id="PF05175"/>
    </source>
</evidence>
<feature type="binding site" evidence="5">
    <location>
        <begin position="186"/>
        <end position="189"/>
    </location>
    <ligand>
        <name>substrate</name>
    </ligand>
</feature>
<keyword evidence="9" id="KW-1185">Reference proteome</keyword>
<dbReference type="AlphaFoldDB" id="A0A2P6MHJ8"/>
<name>A0A2P6MHJ8_ALKUR</name>
<proteinExistence type="inferred from homology"/>
<dbReference type="InterPro" id="IPR029063">
    <property type="entry name" value="SAM-dependent_MTases_sf"/>
</dbReference>
<dbReference type="NCBIfam" id="TIGR03534">
    <property type="entry name" value="RF_mod_PrmC"/>
    <property type="match status" value="1"/>
</dbReference>
<dbReference type="EC" id="2.1.1.297" evidence="5"/>
<dbReference type="SUPFAM" id="SSF53335">
    <property type="entry name" value="S-adenosyl-L-methionine-dependent methyltransferases"/>
    <property type="match status" value="1"/>
</dbReference>
<dbReference type="InterPro" id="IPR002052">
    <property type="entry name" value="DNA_methylase_N6_adenine_CS"/>
</dbReference>
<keyword evidence="1 5" id="KW-0489">Methyltransferase</keyword>
<dbReference type="InterPro" id="IPR004556">
    <property type="entry name" value="HemK-like"/>
</dbReference>
<feature type="domain" description="Methyltransferase small" evidence="6">
    <location>
        <begin position="107"/>
        <end position="189"/>
    </location>
</feature>
<evidence type="ECO:0000256" key="3">
    <source>
        <dbReference type="ARBA" id="ARBA00022691"/>
    </source>
</evidence>
<dbReference type="EMBL" id="PVNS01000006">
    <property type="protein sequence ID" value="PRO65754.1"/>
    <property type="molecule type" value="Genomic_DNA"/>
</dbReference>
<evidence type="ECO:0000256" key="1">
    <source>
        <dbReference type="ARBA" id="ARBA00022603"/>
    </source>
</evidence>
<reference evidence="8 9" key="1">
    <citation type="submission" date="2018-03" db="EMBL/GenBank/DDBJ databases">
        <title>Bacillus urumqiensis sp. nov., a moderately haloalkaliphilic bacterium isolated from a salt lake.</title>
        <authorList>
            <person name="Zhao B."/>
            <person name="Liao Z."/>
        </authorList>
    </citation>
    <scope>NUCLEOTIDE SEQUENCE [LARGE SCALE GENOMIC DNA]</scope>
    <source>
        <strain evidence="8 9">BZ-SZ-XJ18</strain>
    </source>
</reference>
<evidence type="ECO:0000256" key="5">
    <source>
        <dbReference type="HAMAP-Rule" id="MF_02126"/>
    </source>
</evidence>
<sequence>MRSKQMIVQEALNRASSFLEEAGYEKEIAYILLAHHTGWSRARLYAELRSPLPSDIEAPYFRDVEKACSHIPVQHLTGTEMFYGRPFHVNKHVLIPRPETEELIEAVLRHVPAEEPSIVDIGTGSGIIACTLALEIPGASVTAVDISEKALETAEKNAAELGACVTFSHGDLLEPVRGPVDIVVSNPPYIPAGDRLWMKENVTGHEPEGALFAGDDGLDIYRRLSEVLPEYVKKPGLAAFEIGHDQGKAVADLMNRSFPQAAVDVHKDMNGNERVVLIHVPPGG</sequence>
<gene>
    <name evidence="5 8" type="primary">prmC</name>
    <name evidence="8" type="ORF">C6I21_07600</name>
</gene>
<keyword evidence="3 5" id="KW-0949">S-adenosyl-L-methionine</keyword>
<organism evidence="8 9">
    <name type="scientific">Alkalicoccus urumqiensis</name>
    <name type="common">Bacillus urumqiensis</name>
    <dbReference type="NCBI Taxonomy" id="1548213"/>
    <lineage>
        <taxon>Bacteria</taxon>
        <taxon>Bacillati</taxon>
        <taxon>Bacillota</taxon>
        <taxon>Bacilli</taxon>
        <taxon>Bacillales</taxon>
        <taxon>Bacillaceae</taxon>
        <taxon>Alkalicoccus</taxon>
    </lineage>
</organism>
<dbReference type="GO" id="GO:0102559">
    <property type="term" value="F:peptide chain release factor N(5)-glutamine methyltransferase activity"/>
    <property type="evidence" value="ECO:0007669"/>
    <property type="project" value="UniProtKB-EC"/>
</dbReference>
<comment type="similarity">
    <text evidence="5">Belongs to the protein N5-glutamine methyltransferase family. PrmC subfamily.</text>
</comment>
<comment type="caution">
    <text evidence="5">Lacks conserved residue(s) required for the propagation of feature annotation.</text>
</comment>
<dbReference type="InterPro" id="IPR050320">
    <property type="entry name" value="N5-glutamine_MTase"/>
</dbReference>
<evidence type="ECO:0000256" key="4">
    <source>
        <dbReference type="ARBA" id="ARBA00048391"/>
    </source>
</evidence>
<feature type="binding site" evidence="5">
    <location>
        <begin position="122"/>
        <end position="126"/>
    </location>
    <ligand>
        <name>S-adenosyl-L-methionine</name>
        <dbReference type="ChEBI" id="CHEBI:59789"/>
    </ligand>
</feature>
<dbReference type="HAMAP" id="MF_02126">
    <property type="entry name" value="RF_methyltr_PrmC"/>
    <property type="match status" value="1"/>
</dbReference>